<dbReference type="PROSITE" id="PS00233">
    <property type="entry name" value="CHIT_BIND_RR_1"/>
    <property type="match status" value="1"/>
</dbReference>
<evidence type="ECO:0000256" key="3">
    <source>
        <dbReference type="SAM" id="Phobius"/>
    </source>
</evidence>
<dbReference type="AlphaFoldDB" id="B4LLT8"/>
<dbReference type="PhylomeDB" id="B4LLT8"/>
<dbReference type="OrthoDB" id="6372059at2759"/>
<dbReference type="HOGENOM" id="CLU_065450_3_0_1"/>
<dbReference type="PANTHER" id="PTHR10380">
    <property type="entry name" value="CUTICLE PROTEIN"/>
    <property type="match status" value="1"/>
</dbReference>
<evidence type="ECO:0000256" key="1">
    <source>
        <dbReference type="ARBA" id="ARBA00022460"/>
    </source>
</evidence>
<dbReference type="Pfam" id="PF00379">
    <property type="entry name" value="Chitin_bind_4"/>
    <property type="match status" value="1"/>
</dbReference>
<keyword evidence="3" id="KW-0812">Transmembrane</keyword>
<dbReference type="EMBL" id="CH940648">
    <property type="protein sequence ID" value="EDW61961.1"/>
    <property type="molecule type" value="Genomic_DNA"/>
</dbReference>
<dbReference type="GO" id="GO:0062129">
    <property type="term" value="C:chitin-based extracellular matrix"/>
    <property type="evidence" value="ECO:0007669"/>
    <property type="project" value="TreeGrafter"/>
</dbReference>
<keyword evidence="3" id="KW-0472">Membrane</keyword>
<accession>B4LLT8</accession>
<dbReference type="OMA" id="DQQSAYT"/>
<sequence length="173" mass="18880">MAKLELEPESESEPQPEPLCCKRCKRQLSIGLILCQLLTLAAVLLCTTYARPQGPATEPIKIIRQEQEVNFDGSYKYGYETENGINVEEEGYLKNAGTDNAGPVAQGFFSYTAPDGTPIRITYVADENGFQPQGDHLPTAPPIPPAIQRALDYIATAPPPPAEQQSAYTARRG</sequence>
<keyword evidence="5" id="KW-1185">Reference proteome</keyword>
<dbReference type="PANTHER" id="PTHR10380:SF241">
    <property type="entry name" value="CUTICULAR PROTEIN 47EG-RELATED"/>
    <property type="match status" value="1"/>
</dbReference>
<name>B4LLT8_DROVI</name>
<dbReference type="InterPro" id="IPR031311">
    <property type="entry name" value="CHIT_BIND_RR_consensus"/>
</dbReference>
<dbReference type="InterPro" id="IPR000618">
    <property type="entry name" value="Insect_cuticle"/>
</dbReference>
<feature type="transmembrane region" description="Helical" evidence="3">
    <location>
        <begin position="28"/>
        <end position="50"/>
    </location>
</feature>
<dbReference type="FunCoup" id="B4LLT8">
    <property type="interactions" value="43"/>
</dbReference>
<dbReference type="InParanoid" id="B4LLT8"/>
<evidence type="ECO:0000313" key="5">
    <source>
        <dbReference type="Proteomes" id="UP000008792"/>
    </source>
</evidence>
<dbReference type="Proteomes" id="UP000008792">
    <property type="component" value="Unassembled WGS sequence"/>
</dbReference>
<proteinExistence type="predicted"/>
<keyword evidence="3" id="KW-1133">Transmembrane helix</keyword>
<dbReference type="PROSITE" id="PS51155">
    <property type="entry name" value="CHIT_BIND_RR_2"/>
    <property type="match status" value="1"/>
</dbReference>
<dbReference type="InterPro" id="IPR050468">
    <property type="entry name" value="Cuticle_Struct_Prot"/>
</dbReference>
<reference evidence="4 5" key="1">
    <citation type="journal article" date="2007" name="Nature">
        <title>Evolution of genes and genomes on the Drosophila phylogeny.</title>
        <authorList>
            <consortium name="Drosophila 12 Genomes Consortium"/>
            <person name="Clark A.G."/>
            <person name="Eisen M.B."/>
            <person name="Smith D.R."/>
            <person name="Bergman C.M."/>
            <person name="Oliver B."/>
            <person name="Markow T.A."/>
            <person name="Kaufman T.C."/>
            <person name="Kellis M."/>
            <person name="Gelbart W."/>
            <person name="Iyer V.N."/>
            <person name="Pollard D.A."/>
            <person name="Sackton T.B."/>
            <person name="Larracuente A.M."/>
            <person name="Singh N.D."/>
            <person name="Abad J.P."/>
            <person name="Abt D.N."/>
            <person name="Adryan B."/>
            <person name="Aguade M."/>
            <person name="Akashi H."/>
            <person name="Anderson W.W."/>
            <person name="Aquadro C.F."/>
            <person name="Ardell D.H."/>
            <person name="Arguello R."/>
            <person name="Artieri C.G."/>
            <person name="Barbash D.A."/>
            <person name="Barker D."/>
            <person name="Barsanti P."/>
            <person name="Batterham P."/>
            <person name="Batzoglou S."/>
            <person name="Begun D."/>
            <person name="Bhutkar A."/>
            <person name="Blanco E."/>
            <person name="Bosak S.A."/>
            <person name="Bradley R.K."/>
            <person name="Brand A.D."/>
            <person name="Brent M.R."/>
            <person name="Brooks A.N."/>
            <person name="Brown R.H."/>
            <person name="Butlin R.K."/>
            <person name="Caggese C."/>
            <person name="Calvi B.R."/>
            <person name="Bernardo de Carvalho A."/>
            <person name="Caspi A."/>
            <person name="Castrezana S."/>
            <person name="Celniker S.E."/>
            <person name="Chang J.L."/>
            <person name="Chapple C."/>
            <person name="Chatterji S."/>
            <person name="Chinwalla A."/>
            <person name="Civetta A."/>
            <person name="Clifton S.W."/>
            <person name="Comeron J.M."/>
            <person name="Costello J.C."/>
            <person name="Coyne J.A."/>
            <person name="Daub J."/>
            <person name="David R.G."/>
            <person name="Delcher A.L."/>
            <person name="Delehaunty K."/>
            <person name="Do C.B."/>
            <person name="Ebling H."/>
            <person name="Edwards K."/>
            <person name="Eickbush T."/>
            <person name="Evans J.D."/>
            <person name="Filipski A."/>
            <person name="Findeiss S."/>
            <person name="Freyhult E."/>
            <person name="Fulton L."/>
            <person name="Fulton R."/>
            <person name="Garcia A.C."/>
            <person name="Gardiner A."/>
            <person name="Garfield D.A."/>
            <person name="Garvin B.E."/>
            <person name="Gibson G."/>
            <person name="Gilbert D."/>
            <person name="Gnerre S."/>
            <person name="Godfrey J."/>
            <person name="Good R."/>
            <person name="Gotea V."/>
            <person name="Gravely B."/>
            <person name="Greenberg A.J."/>
            <person name="Griffiths-Jones S."/>
            <person name="Gross S."/>
            <person name="Guigo R."/>
            <person name="Gustafson E.A."/>
            <person name="Haerty W."/>
            <person name="Hahn M.W."/>
            <person name="Halligan D.L."/>
            <person name="Halpern A.L."/>
            <person name="Halter G.M."/>
            <person name="Han M.V."/>
            <person name="Heger A."/>
            <person name="Hillier L."/>
            <person name="Hinrichs A.S."/>
            <person name="Holmes I."/>
            <person name="Hoskins R.A."/>
            <person name="Hubisz M.J."/>
            <person name="Hultmark D."/>
            <person name="Huntley M.A."/>
            <person name="Jaffe D.B."/>
            <person name="Jagadeeshan S."/>
            <person name="Jeck W.R."/>
            <person name="Johnson J."/>
            <person name="Jones C.D."/>
            <person name="Jordan W.C."/>
            <person name="Karpen G.H."/>
            <person name="Kataoka E."/>
            <person name="Keightley P.D."/>
            <person name="Kheradpour P."/>
            <person name="Kirkness E.F."/>
            <person name="Koerich L.B."/>
            <person name="Kristiansen K."/>
            <person name="Kudrna D."/>
            <person name="Kulathinal R.J."/>
            <person name="Kumar S."/>
            <person name="Kwok R."/>
            <person name="Lander E."/>
            <person name="Langley C.H."/>
            <person name="Lapoint R."/>
            <person name="Lazzaro B.P."/>
            <person name="Lee S.J."/>
            <person name="Levesque L."/>
            <person name="Li R."/>
            <person name="Lin C.F."/>
            <person name="Lin M.F."/>
            <person name="Lindblad-Toh K."/>
            <person name="Llopart A."/>
            <person name="Long M."/>
            <person name="Low L."/>
            <person name="Lozovsky E."/>
            <person name="Lu J."/>
            <person name="Luo M."/>
            <person name="Machado C.A."/>
            <person name="Makalowski W."/>
            <person name="Marzo M."/>
            <person name="Matsuda M."/>
            <person name="Matzkin L."/>
            <person name="McAllister B."/>
            <person name="McBride C.S."/>
            <person name="McKernan B."/>
            <person name="McKernan K."/>
            <person name="Mendez-Lago M."/>
            <person name="Minx P."/>
            <person name="Mollenhauer M.U."/>
            <person name="Montooth K."/>
            <person name="Mount S.M."/>
            <person name="Mu X."/>
            <person name="Myers E."/>
            <person name="Negre B."/>
            <person name="Newfeld S."/>
            <person name="Nielsen R."/>
            <person name="Noor M.A."/>
            <person name="O'Grady P."/>
            <person name="Pachter L."/>
            <person name="Papaceit M."/>
            <person name="Parisi M.J."/>
            <person name="Parisi M."/>
            <person name="Parts L."/>
            <person name="Pedersen J.S."/>
            <person name="Pesole G."/>
            <person name="Phillippy A.M."/>
            <person name="Ponting C.P."/>
            <person name="Pop M."/>
            <person name="Porcelli D."/>
            <person name="Powell J.R."/>
            <person name="Prohaska S."/>
            <person name="Pruitt K."/>
            <person name="Puig M."/>
            <person name="Quesneville H."/>
            <person name="Ram K.R."/>
            <person name="Rand D."/>
            <person name="Rasmussen M.D."/>
            <person name="Reed L.K."/>
            <person name="Reenan R."/>
            <person name="Reily A."/>
            <person name="Remington K.A."/>
            <person name="Rieger T.T."/>
            <person name="Ritchie M.G."/>
            <person name="Robin C."/>
            <person name="Rogers Y.H."/>
            <person name="Rohde C."/>
            <person name="Rozas J."/>
            <person name="Rubenfield M.J."/>
            <person name="Ruiz A."/>
            <person name="Russo S."/>
            <person name="Salzberg S.L."/>
            <person name="Sanchez-Gracia A."/>
            <person name="Saranga D.J."/>
            <person name="Sato H."/>
            <person name="Schaeffer S.W."/>
            <person name="Schatz M.C."/>
            <person name="Schlenke T."/>
            <person name="Schwartz R."/>
            <person name="Segarra C."/>
            <person name="Singh R.S."/>
            <person name="Sirot L."/>
            <person name="Sirota M."/>
            <person name="Sisneros N.B."/>
            <person name="Smith C.D."/>
            <person name="Smith T.F."/>
            <person name="Spieth J."/>
            <person name="Stage D.E."/>
            <person name="Stark A."/>
            <person name="Stephan W."/>
            <person name="Strausberg R.L."/>
            <person name="Strempel S."/>
            <person name="Sturgill D."/>
            <person name="Sutton G."/>
            <person name="Sutton G.G."/>
            <person name="Tao W."/>
            <person name="Teichmann S."/>
            <person name="Tobari Y.N."/>
            <person name="Tomimura Y."/>
            <person name="Tsolas J.M."/>
            <person name="Valente V.L."/>
            <person name="Venter E."/>
            <person name="Venter J.C."/>
            <person name="Vicario S."/>
            <person name="Vieira F.G."/>
            <person name="Vilella A.J."/>
            <person name="Villasante A."/>
            <person name="Walenz B."/>
            <person name="Wang J."/>
            <person name="Wasserman M."/>
            <person name="Watts T."/>
            <person name="Wilson D."/>
            <person name="Wilson R.K."/>
            <person name="Wing R.A."/>
            <person name="Wolfner M.F."/>
            <person name="Wong A."/>
            <person name="Wong G.K."/>
            <person name="Wu C.I."/>
            <person name="Wu G."/>
            <person name="Yamamoto D."/>
            <person name="Yang H.P."/>
            <person name="Yang S.P."/>
            <person name="Yorke J.A."/>
            <person name="Yoshida K."/>
            <person name="Zdobnov E."/>
            <person name="Zhang P."/>
            <person name="Zhang Y."/>
            <person name="Zimin A.V."/>
            <person name="Baldwin J."/>
            <person name="Abdouelleil A."/>
            <person name="Abdulkadir J."/>
            <person name="Abebe A."/>
            <person name="Abera B."/>
            <person name="Abreu J."/>
            <person name="Acer S.C."/>
            <person name="Aftuck L."/>
            <person name="Alexander A."/>
            <person name="An P."/>
            <person name="Anderson E."/>
            <person name="Anderson S."/>
            <person name="Arachi H."/>
            <person name="Azer M."/>
            <person name="Bachantsang P."/>
            <person name="Barry A."/>
            <person name="Bayul T."/>
            <person name="Berlin A."/>
            <person name="Bessette D."/>
            <person name="Bloom T."/>
            <person name="Blye J."/>
            <person name="Boguslavskiy L."/>
            <person name="Bonnet C."/>
            <person name="Boukhgalter B."/>
            <person name="Bourzgui I."/>
            <person name="Brown A."/>
            <person name="Cahill P."/>
            <person name="Channer S."/>
            <person name="Cheshatsang Y."/>
            <person name="Chuda L."/>
            <person name="Citroen M."/>
            <person name="Collymore A."/>
            <person name="Cooke P."/>
            <person name="Costello M."/>
            <person name="D'Aco K."/>
            <person name="Daza R."/>
            <person name="De Haan G."/>
            <person name="DeGray S."/>
            <person name="DeMaso C."/>
            <person name="Dhargay N."/>
            <person name="Dooley K."/>
            <person name="Dooley E."/>
            <person name="Doricent M."/>
            <person name="Dorje P."/>
            <person name="Dorjee K."/>
            <person name="Dupes A."/>
            <person name="Elong R."/>
            <person name="Falk J."/>
            <person name="Farina A."/>
            <person name="Faro S."/>
            <person name="Ferguson D."/>
            <person name="Fisher S."/>
            <person name="Foley C.D."/>
            <person name="Franke A."/>
            <person name="Friedrich D."/>
            <person name="Gadbois L."/>
            <person name="Gearin G."/>
            <person name="Gearin C.R."/>
            <person name="Giannoukos G."/>
            <person name="Goode T."/>
            <person name="Graham J."/>
            <person name="Grandbois E."/>
            <person name="Grewal S."/>
            <person name="Gyaltsen K."/>
            <person name="Hafez N."/>
            <person name="Hagos B."/>
            <person name="Hall J."/>
            <person name="Henson C."/>
            <person name="Hollinger A."/>
            <person name="Honan T."/>
            <person name="Huard M.D."/>
            <person name="Hughes L."/>
            <person name="Hurhula B."/>
            <person name="Husby M.E."/>
            <person name="Kamat A."/>
            <person name="Kanga B."/>
            <person name="Kashin S."/>
            <person name="Khazanovich D."/>
            <person name="Kisner P."/>
            <person name="Lance K."/>
            <person name="Lara M."/>
            <person name="Lee W."/>
            <person name="Lennon N."/>
            <person name="Letendre F."/>
            <person name="LeVine R."/>
            <person name="Lipovsky A."/>
            <person name="Liu X."/>
            <person name="Liu J."/>
            <person name="Liu S."/>
            <person name="Lokyitsang T."/>
            <person name="Lokyitsang Y."/>
            <person name="Lubonja R."/>
            <person name="Lui A."/>
            <person name="MacDonald P."/>
            <person name="Magnisalis V."/>
            <person name="Maru K."/>
            <person name="Matthews C."/>
            <person name="McCusker W."/>
            <person name="McDonough S."/>
            <person name="Mehta T."/>
            <person name="Meldrim J."/>
            <person name="Meneus L."/>
            <person name="Mihai O."/>
            <person name="Mihalev A."/>
            <person name="Mihova T."/>
            <person name="Mittelman R."/>
            <person name="Mlenga V."/>
            <person name="Montmayeur A."/>
            <person name="Mulrain L."/>
            <person name="Navidi A."/>
            <person name="Naylor J."/>
            <person name="Negash T."/>
            <person name="Nguyen T."/>
            <person name="Nguyen N."/>
            <person name="Nicol R."/>
            <person name="Norbu C."/>
            <person name="Norbu N."/>
            <person name="Novod N."/>
            <person name="O'Neill B."/>
            <person name="Osman S."/>
            <person name="Markiewicz E."/>
            <person name="Oyono O.L."/>
            <person name="Patti C."/>
            <person name="Phunkhang P."/>
            <person name="Pierre F."/>
            <person name="Priest M."/>
            <person name="Raghuraman S."/>
            <person name="Rege F."/>
            <person name="Reyes R."/>
            <person name="Rise C."/>
            <person name="Rogov P."/>
            <person name="Ross K."/>
            <person name="Ryan E."/>
            <person name="Settipalli S."/>
            <person name="Shea T."/>
            <person name="Sherpa N."/>
            <person name="Shi L."/>
            <person name="Shih D."/>
            <person name="Sparrow T."/>
            <person name="Spaulding J."/>
            <person name="Stalker J."/>
            <person name="Stange-Thomann N."/>
            <person name="Stavropoulos S."/>
            <person name="Stone C."/>
            <person name="Strader C."/>
            <person name="Tesfaye S."/>
            <person name="Thomson T."/>
            <person name="Thoulutsang Y."/>
            <person name="Thoulutsang D."/>
            <person name="Topham K."/>
            <person name="Topping I."/>
            <person name="Tsamla T."/>
            <person name="Vassiliev H."/>
            <person name="Vo A."/>
            <person name="Wangchuk T."/>
            <person name="Wangdi T."/>
            <person name="Weiand M."/>
            <person name="Wilkinson J."/>
            <person name="Wilson A."/>
            <person name="Yadav S."/>
            <person name="Young G."/>
            <person name="Yu Q."/>
            <person name="Zembek L."/>
            <person name="Zhong D."/>
            <person name="Zimmer A."/>
            <person name="Zwirko Z."/>
            <person name="Jaffe D.B."/>
            <person name="Alvarez P."/>
            <person name="Brockman W."/>
            <person name="Butler J."/>
            <person name="Chin C."/>
            <person name="Gnerre S."/>
            <person name="Grabherr M."/>
            <person name="Kleber M."/>
            <person name="Mauceli E."/>
            <person name="MacCallum I."/>
        </authorList>
    </citation>
    <scope>NUCLEOTIDE SEQUENCE [LARGE SCALE GENOMIC DNA]</scope>
    <source>
        <strain evidence="5">Tucson 15010-1051.87</strain>
    </source>
</reference>
<evidence type="ECO:0000256" key="2">
    <source>
        <dbReference type="PROSITE-ProRule" id="PRU00497"/>
    </source>
</evidence>
<evidence type="ECO:0000313" key="4">
    <source>
        <dbReference type="EMBL" id="EDW61961.1"/>
    </source>
</evidence>
<protein>
    <submittedName>
        <fullName evidence="4">Uncharacterized protein</fullName>
    </submittedName>
</protein>
<keyword evidence="1 2" id="KW-0193">Cuticle</keyword>
<organism evidence="4 5">
    <name type="scientific">Drosophila virilis</name>
    <name type="common">Fruit fly</name>
    <dbReference type="NCBI Taxonomy" id="7244"/>
    <lineage>
        <taxon>Eukaryota</taxon>
        <taxon>Metazoa</taxon>
        <taxon>Ecdysozoa</taxon>
        <taxon>Arthropoda</taxon>
        <taxon>Hexapoda</taxon>
        <taxon>Insecta</taxon>
        <taxon>Pterygota</taxon>
        <taxon>Neoptera</taxon>
        <taxon>Endopterygota</taxon>
        <taxon>Diptera</taxon>
        <taxon>Brachycera</taxon>
        <taxon>Muscomorpha</taxon>
        <taxon>Ephydroidea</taxon>
        <taxon>Drosophilidae</taxon>
        <taxon>Drosophila</taxon>
    </lineage>
</organism>
<dbReference type="GO" id="GO:0008010">
    <property type="term" value="F:structural constituent of chitin-based larval cuticle"/>
    <property type="evidence" value="ECO:0007669"/>
    <property type="project" value="TreeGrafter"/>
</dbReference>
<dbReference type="PRINTS" id="PR00947">
    <property type="entry name" value="CUTICLE"/>
</dbReference>
<gene>
    <name evidence="4" type="primary">Dvir\GJ20022</name>
    <name evidence="4" type="ORF">Dvir_GJ20022</name>
</gene>
<dbReference type="eggNOG" id="ENOG502S88E">
    <property type="taxonomic scope" value="Eukaryota"/>
</dbReference>
<dbReference type="STRING" id="7244.B4LLT8"/>